<evidence type="ECO:0000256" key="4">
    <source>
        <dbReference type="ARBA" id="ARBA00022432"/>
    </source>
</evidence>
<evidence type="ECO:0000256" key="7">
    <source>
        <dbReference type="ARBA" id="ARBA00023235"/>
    </source>
</evidence>
<dbReference type="EC" id="5.3.1.1" evidence="8 9"/>
<dbReference type="UniPathway" id="UPA00109">
    <property type="reaction ID" value="UER00189"/>
</dbReference>
<comment type="pathway">
    <text evidence="8 9">Carbohydrate biosynthesis; gluconeogenesis.</text>
</comment>
<dbReference type="PANTHER" id="PTHR21139:SF42">
    <property type="entry name" value="TRIOSEPHOSPHATE ISOMERASE"/>
    <property type="match status" value="1"/>
</dbReference>
<feature type="binding site" evidence="8">
    <location>
        <position position="223"/>
    </location>
    <ligand>
        <name>substrate</name>
    </ligand>
</feature>
<dbReference type="PROSITE" id="PS51440">
    <property type="entry name" value="TIM_2"/>
    <property type="match status" value="1"/>
</dbReference>
<dbReference type="InterPro" id="IPR035990">
    <property type="entry name" value="TIM_sf"/>
</dbReference>
<comment type="subcellular location">
    <subcellularLocation>
        <location evidence="8 9">Cytoplasm</location>
    </subcellularLocation>
</comment>
<dbReference type="HAMAP" id="MF_00147_B">
    <property type="entry name" value="TIM_B"/>
    <property type="match status" value="1"/>
</dbReference>
<comment type="function">
    <text evidence="8">Involved in the gluconeogenesis. Catalyzes stereospecifically the conversion of dihydroxyacetone phosphate (DHAP) to D-glyceraldehyde-3-phosphate (G3P).</text>
</comment>
<accession>A0A1G6I141</accession>
<keyword evidence="5 8" id="KW-0963">Cytoplasm</keyword>
<feature type="binding site" evidence="8">
    <location>
        <position position="185"/>
    </location>
    <ligand>
        <name>substrate</name>
    </ligand>
</feature>
<evidence type="ECO:0000256" key="1">
    <source>
        <dbReference type="ARBA" id="ARBA00004680"/>
    </source>
</evidence>
<dbReference type="PANTHER" id="PTHR21139">
    <property type="entry name" value="TRIOSEPHOSPHATE ISOMERASE"/>
    <property type="match status" value="1"/>
</dbReference>
<dbReference type="GO" id="GO:0005829">
    <property type="term" value="C:cytosol"/>
    <property type="evidence" value="ECO:0007669"/>
    <property type="project" value="TreeGrafter"/>
</dbReference>
<dbReference type="CDD" id="cd00311">
    <property type="entry name" value="TIM"/>
    <property type="match status" value="1"/>
</dbReference>
<evidence type="ECO:0000256" key="5">
    <source>
        <dbReference type="ARBA" id="ARBA00022490"/>
    </source>
</evidence>
<organism evidence="10 11">
    <name type="scientific">Acinetobacter boissieri</name>
    <dbReference type="NCBI Taxonomy" id="1219383"/>
    <lineage>
        <taxon>Bacteria</taxon>
        <taxon>Pseudomonadati</taxon>
        <taxon>Pseudomonadota</taxon>
        <taxon>Gammaproteobacteria</taxon>
        <taxon>Moraxellales</taxon>
        <taxon>Moraxellaceae</taxon>
        <taxon>Acinetobacter</taxon>
    </lineage>
</organism>
<dbReference type="OrthoDB" id="9809429at2"/>
<dbReference type="SUPFAM" id="SSF51351">
    <property type="entry name" value="Triosephosphate isomerase (TIM)"/>
    <property type="match status" value="1"/>
</dbReference>
<keyword evidence="11" id="KW-1185">Reference proteome</keyword>
<gene>
    <name evidence="8" type="primary">tpiA</name>
    <name evidence="10" type="ORF">SAMN05421733_107161</name>
</gene>
<feature type="active site" description="Electrophile" evidence="8">
    <location>
        <position position="106"/>
    </location>
</feature>
<dbReference type="Pfam" id="PF00121">
    <property type="entry name" value="TIM"/>
    <property type="match status" value="1"/>
</dbReference>
<dbReference type="NCBIfam" id="TIGR00419">
    <property type="entry name" value="tim"/>
    <property type="match status" value="1"/>
</dbReference>
<dbReference type="Proteomes" id="UP000242501">
    <property type="component" value="Unassembled WGS sequence"/>
</dbReference>
<dbReference type="Gene3D" id="3.20.20.70">
    <property type="entry name" value="Aldolase class I"/>
    <property type="match status" value="1"/>
</dbReference>
<comment type="similarity">
    <text evidence="3 8 9">Belongs to the triosephosphate isomerase family.</text>
</comment>
<evidence type="ECO:0000256" key="8">
    <source>
        <dbReference type="HAMAP-Rule" id="MF_00147"/>
    </source>
</evidence>
<dbReference type="InterPro" id="IPR000652">
    <property type="entry name" value="Triosephosphate_isomerase"/>
</dbReference>
<evidence type="ECO:0000256" key="3">
    <source>
        <dbReference type="ARBA" id="ARBA00007422"/>
    </source>
</evidence>
<keyword evidence="4 8" id="KW-0312">Gluconeogenesis</keyword>
<protein>
    <recommendedName>
        <fullName evidence="8 9">Triosephosphate isomerase</fullName>
        <shortName evidence="8">TIM</shortName>
        <shortName evidence="8">TPI</shortName>
        <ecNumber evidence="8 9">5.3.1.1</ecNumber>
    </recommendedName>
    <alternativeName>
        <fullName evidence="8">Triose-phosphate isomerase</fullName>
    </alternativeName>
</protein>
<dbReference type="UniPathway" id="UPA00138"/>
<dbReference type="PROSITE" id="PS00171">
    <property type="entry name" value="TIM_1"/>
    <property type="match status" value="1"/>
</dbReference>
<dbReference type="STRING" id="1219383.SAMN05421733_107161"/>
<dbReference type="GO" id="GO:0006094">
    <property type="term" value="P:gluconeogenesis"/>
    <property type="evidence" value="ECO:0007669"/>
    <property type="project" value="UniProtKB-UniRule"/>
</dbReference>
<keyword evidence="6 8" id="KW-0324">Glycolysis</keyword>
<evidence type="ECO:0000256" key="2">
    <source>
        <dbReference type="ARBA" id="ARBA00004939"/>
    </source>
</evidence>
<dbReference type="GO" id="GO:0019563">
    <property type="term" value="P:glycerol catabolic process"/>
    <property type="evidence" value="ECO:0007669"/>
    <property type="project" value="TreeGrafter"/>
</dbReference>
<dbReference type="GO" id="GO:0004807">
    <property type="term" value="F:triose-phosphate isomerase activity"/>
    <property type="evidence" value="ECO:0007669"/>
    <property type="project" value="UniProtKB-UniRule"/>
</dbReference>
<dbReference type="InterPro" id="IPR020861">
    <property type="entry name" value="Triosephosphate_isomerase_AS"/>
</dbReference>
<evidence type="ECO:0000313" key="10">
    <source>
        <dbReference type="EMBL" id="SDC00184.1"/>
    </source>
</evidence>
<dbReference type="GO" id="GO:0046166">
    <property type="term" value="P:glyceraldehyde-3-phosphate biosynthetic process"/>
    <property type="evidence" value="ECO:0007669"/>
    <property type="project" value="TreeGrafter"/>
</dbReference>
<reference evidence="11" key="1">
    <citation type="submission" date="2016-09" db="EMBL/GenBank/DDBJ databases">
        <authorList>
            <person name="Varghese N."/>
            <person name="Submissions S."/>
        </authorList>
    </citation>
    <scope>NUCLEOTIDE SEQUENCE [LARGE SCALE GENOMIC DNA]</scope>
    <source>
        <strain evidence="11">ANC 4422</strain>
    </source>
</reference>
<comment type="pathway">
    <text evidence="2">Carbohydrate metabolism; erythritol degradation.</text>
</comment>
<comment type="subunit">
    <text evidence="8 9">Homodimer.</text>
</comment>
<dbReference type="InterPro" id="IPR022896">
    <property type="entry name" value="TrioseP_Isoase_bac/euk"/>
</dbReference>
<dbReference type="FunFam" id="3.20.20.70:FF:000016">
    <property type="entry name" value="Triosephosphate isomerase"/>
    <property type="match status" value="1"/>
</dbReference>
<feature type="binding site" evidence="8">
    <location>
        <begin position="13"/>
        <end position="15"/>
    </location>
    <ligand>
        <name>substrate</name>
    </ligand>
</feature>
<evidence type="ECO:0000256" key="9">
    <source>
        <dbReference type="RuleBase" id="RU363013"/>
    </source>
</evidence>
<feature type="binding site" evidence="8">
    <location>
        <begin position="244"/>
        <end position="245"/>
    </location>
    <ligand>
        <name>substrate</name>
    </ligand>
</feature>
<dbReference type="GO" id="GO:0006096">
    <property type="term" value="P:glycolytic process"/>
    <property type="evidence" value="ECO:0007669"/>
    <property type="project" value="UniProtKB-UniRule"/>
</dbReference>
<evidence type="ECO:0000256" key="6">
    <source>
        <dbReference type="ARBA" id="ARBA00023152"/>
    </source>
</evidence>
<dbReference type="RefSeq" id="WP_092748687.1">
    <property type="nucleotide sequence ID" value="NZ_FMYL01000007.1"/>
</dbReference>
<name>A0A1G6I141_9GAMM</name>
<feature type="active site" description="Proton acceptor" evidence="8">
    <location>
        <position position="179"/>
    </location>
</feature>
<dbReference type="EMBL" id="FMYL01000007">
    <property type="protein sequence ID" value="SDC00184.1"/>
    <property type="molecule type" value="Genomic_DNA"/>
</dbReference>
<sequence length="264" mass="28261">MSVSTIVPWVIGNWKMNPATADVQKWAQQFNQCLQLAPIAQQQCNIAVAPTYLSLISLKENFTGYNRTVHVVAQDVSRFPGTGAYTGDISAQLLQDAHVSYVLVGHSERRELLGDDTQILCAKIKHALDAGLTVVYCVGESLAQRENGEAEAVVLQQVKDIVPVVSADQWEDRIIIAYEPIWAIGTGKTASADDAQAMHAKIREGLKQITAASDRVAILYGGSVKPENAADFAACPDINGALVGGASLSATSFYKIAASFAGKK</sequence>
<comment type="pathway">
    <text evidence="1 8 9">Carbohydrate degradation; glycolysis; D-glyceraldehyde 3-phosphate from glycerone phosphate: step 1/1.</text>
</comment>
<dbReference type="AlphaFoldDB" id="A0A1G6I141"/>
<comment type="catalytic activity">
    <reaction evidence="8 9">
        <text>D-glyceraldehyde 3-phosphate = dihydroxyacetone phosphate</text>
        <dbReference type="Rhea" id="RHEA:18585"/>
        <dbReference type="ChEBI" id="CHEBI:57642"/>
        <dbReference type="ChEBI" id="CHEBI:59776"/>
        <dbReference type="EC" id="5.3.1.1"/>
    </reaction>
</comment>
<evidence type="ECO:0000313" key="11">
    <source>
        <dbReference type="Proteomes" id="UP000242501"/>
    </source>
</evidence>
<dbReference type="InterPro" id="IPR013785">
    <property type="entry name" value="Aldolase_TIM"/>
</dbReference>
<proteinExistence type="inferred from homology"/>
<keyword evidence="7 8" id="KW-0413">Isomerase</keyword>